<keyword evidence="2" id="KW-0813">Transport</keyword>
<evidence type="ECO:0000256" key="1">
    <source>
        <dbReference type="ARBA" id="ARBA00005417"/>
    </source>
</evidence>
<gene>
    <name evidence="6" type="primary">drrA_3</name>
    <name evidence="6" type="ORF">BN1048_02195</name>
</gene>
<dbReference type="AlphaFoldDB" id="A0A078M8L8"/>
<dbReference type="InterPro" id="IPR025302">
    <property type="entry name" value="DrrA1/2-like_C"/>
</dbReference>
<dbReference type="HOGENOM" id="CLU_000604_1_2_9"/>
<name>A0A078M8L8_9STAP</name>
<dbReference type="OrthoDB" id="9801987at2"/>
<sequence length="299" mass="33941">MALEISDITKVFGEHTAVDSININVTKGSMYGFLGGNGAGKTTTFRMILKLLTPTSGSISYNGEKIGYHMTDKIGYLPEERGLHPKLKVSEQVLYLAELKGMSKKEANEALDYWLDRFKVTENKFKKIEKLSKGNQQKIQLISSIIHNPELIILDEPFSGLDPVNVELLKDAVKELNAQGSTIIFSTHRMEHVEELCEELCILDRGRQIVSGNIDQIKKDFGQKEVIIEGEHDISFIKDMPGVLEMKQVRNKYVIKIAEEKYAEDIYNRITDIGFFKKFQVSEPSLNDIFISKVGRDYE</sequence>
<dbReference type="GO" id="GO:0016887">
    <property type="term" value="F:ATP hydrolysis activity"/>
    <property type="evidence" value="ECO:0007669"/>
    <property type="project" value="InterPro"/>
</dbReference>
<keyword evidence="3" id="KW-0547">Nucleotide-binding</keyword>
<dbReference type="SMART" id="SM00382">
    <property type="entry name" value="AAA"/>
    <property type="match status" value="1"/>
</dbReference>
<dbReference type="Pfam" id="PF00005">
    <property type="entry name" value="ABC_tran"/>
    <property type="match status" value="1"/>
</dbReference>
<keyword evidence="4 6" id="KW-0067">ATP-binding</keyword>
<organism evidence="6 7">
    <name type="scientific">Jeotgalicoccus saudimassiliensis</name>
    <dbReference type="NCBI Taxonomy" id="1461582"/>
    <lineage>
        <taxon>Bacteria</taxon>
        <taxon>Bacillati</taxon>
        <taxon>Bacillota</taxon>
        <taxon>Bacilli</taxon>
        <taxon>Bacillales</taxon>
        <taxon>Staphylococcaceae</taxon>
        <taxon>Jeotgalicoccus</taxon>
    </lineage>
</organism>
<dbReference type="STRING" id="1461582.BN1048_02195"/>
<dbReference type="InterPro" id="IPR003593">
    <property type="entry name" value="AAA+_ATPase"/>
</dbReference>
<dbReference type="PROSITE" id="PS50893">
    <property type="entry name" value="ABC_TRANSPORTER_2"/>
    <property type="match status" value="1"/>
</dbReference>
<dbReference type="InterPro" id="IPR003439">
    <property type="entry name" value="ABC_transporter-like_ATP-bd"/>
</dbReference>
<evidence type="ECO:0000259" key="5">
    <source>
        <dbReference type="PROSITE" id="PS50893"/>
    </source>
</evidence>
<dbReference type="PANTHER" id="PTHR42711">
    <property type="entry name" value="ABC TRANSPORTER ATP-BINDING PROTEIN"/>
    <property type="match status" value="1"/>
</dbReference>
<dbReference type="EMBL" id="CCSE01000001">
    <property type="protein sequence ID" value="CEA03748.1"/>
    <property type="molecule type" value="Genomic_DNA"/>
</dbReference>
<keyword evidence="7" id="KW-1185">Reference proteome</keyword>
<dbReference type="GO" id="GO:0005524">
    <property type="term" value="F:ATP binding"/>
    <property type="evidence" value="ECO:0007669"/>
    <property type="project" value="UniProtKB-KW"/>
</dbReference>
<dbReference type="eggNOG" id="COG4152">
    <property type="taxonomic scope" value="Bacteria"/>
</dbReference>
<dbReference type="RefSeq" id="WP_035811199.1">
    <property type="nucleotide sequence ID" value="NZ_CCSE01000001.1"/>
</dbReference>
<proteinExistence type="inferred from homology"/>
<feature type="domain" description="ABC transporter" evidence="5">
    <location>
        <begin position="3"/>
        <end position="230"/>
    </location>
</feature>
<dbReference type="PANTHER" id="PTHR42711:SF5">
    <property type="entry name" value="ABC TRANSPORTER ATP-BINDING PROTEIN NATA"/>
    <property type="match status" value="1"/>
</dbReference>
<dbReference type="InterPro" id="IPR017871">
    <property type="entry name" value="ABC_transporter-like_CS"/>
</dbReference>
<dbReference type="PROSITE" id="PS00211">
    <property type="entry name" value="ABC_TRANSPORTER_1"/>
    <property type="match status" value="1"/>
</dbReference>
<evidence type="ECO:0000313" key="7">
    <source>
        <dbReference type="Proteomes" id="UP000044136"/>
    </source>
</evidence>
<evidence type="ECO:0000256" key="4">
    <source>
        <dbReference type="ARBA" id="ARBA00022840"/>
    </source>
</evidence>
<dbReference type="SUPFAM" id="SSF52540">
    <property type="entry name" value="P-loop containing nucleoside triphosphate hydrolases"/>
    <property type="match status" value="1"/>
</dbReference>
<protein>
    <submittedName>
        <fullName evidence="6">Daunorubicin/doxorubicin resistance ATP-binding protein DrrA</fullName>
    </submittedName>
</protein>
<dbReference type="Proteomes" id="UP000044136">
    <property type="component" value="Unassembled WGS sequence"/>
</dbReference>
<dbReference type="InterPro" id="IPR027417">
    <property type="entry name" value="P-loop_NTPase"/>
</dbReference>
<evidence type="ECO:0000256" key="2">
    <source>
        <dbReference type="ARBA" id="ARBA00022448"/>
    </source>
</evidence>
<dbReference type="InterPro" id="IPR050763">
    <property type="entry name" value="ABC_transporter_ATP-binding"/>
</dbReference>
<dbReference type="Gene3D" id="3.40.50.300">
    <property type="entry name" value="P-loop containing nucleotide triphosphate hydrolases"/>
    <property type="match status" value="1"/>
</dbReference>
<reference evidence="6 7" key="1">
    <citation type="submission" date="2014-07" db="EMBL/GenBank/DDBJ databases">
        <authorList>
            <person name="Urmite Genomes Urmite Genomes"/>
        </authorList>
    </citation>
    <scope>NUCLEOTIDE SEQUENCE [LARGE SCALE GENOMIC DNA]</scope>
    <source>
        <strain evidence="6 7">13MG44_air</strain>
    </source>
</reference>
<evidence type="ECO:0000313" key="6">
    <source>
        <dbReference type="EMBL" id="CEA03748.1"/>
    </source>
</evidence>
<dbReference type="Pfam" id="PF13732">
    <property type="entry name" value="DrrA1-3_C"/>
    <property type="match status" value="1"/>
</dbReference>
<evidence type="ECO:0000256" key="3">
    <source>
        <dbReference type="ARBA" id="ARBA00022741"/>
    </source>
</evidence>
<comment type="similarity">
    <text evidence="1">Belongs to the ABC transporter superfamily.</text>
</comment>
<accession>A0A078M8L8</accession>